<feature type="compositionally biased region" description="Basic and acidic residues" evidence="1">
    <location>
        <begin position="457"/>
        <end position="497"/>
    </location>
</feature>
<dbReference type="Gene3D" id="3.40.50.800">
    <property type="entry name" value="Anticodon-binding domain"/>
    <property type="match status" value="1"/>
</dbReference>
<feature type="compositionally biased region" description="Basic and acidic residues" evidence="1">
    <location>
        <begin position="310"/>
        <end position="321"/>
    </location>
</feature>
<dbReference type="InterPro" id="IPR036621">
    <property type="entry name" value="Anticodon-bd_dom_sf"/>
</dbReference>
<feature type="compositionally biased region" description="Acidic residues" evidence="1">
    <location>
        <begin position="334"/>
        <end position="349"/>
    </location>
</feature>
<dbReference type="PANTHER" id="PTHR43382">
    <property type="entry name" value="PROLYL-TRNA SYNTHETASE"/>
    <property type="match status" value="1"/>
</dbReference>
<feature type="compositionally biased region" description="Low complexity" evidence="1">
    <location>
        <begin position="362"/>
        <end position="372"/>
    </location>
</feature>
<dbReference type="GO" id="GO:0006433">
    <property type="term" value="P:prolyl-tRNA aminoacylation"/>
    <property type="evidence" value="ECO:0007669"/>
    <property type="project" value="InterPro"/>
</dbReference>
<feature type="compositionally biased region" description="Low complexity" evidence="1">
    <location>
        <begin position="257"/>
        <end position="268"/>
    </location>
</feature>
<dbReference type="GO" id="GO:0004827">
    <property type="term" value="F:proline-tRNA ligase activity"/>
    <property type="evidence" value="ECO:0007669"/>
    <property type="project" value="InterPro"/>
</dbReference>
<gene>
    <name evidence="3" type="ORF">DTER00134_LOCUS2487</name>
</gene>
<name>A0A7S3VIC5_DUNTE</name>
<proteinExistence type="predicted"/>
<reference evidence="3" key="1">
    <citation type="submission" date="2021-01" db="EMBL/GenBank/DDBJ databases">
        <authorList>
            <person name="Corre E."/>
            <person name="Pelletier E."/>
            <person name="Niang G."/>
            <person name="Scheremetjew M."/>
            <person name="Finn R."/>
            <person name="Kale V."/>
            <person name="Holt S."/>
            <person name="Cochrane G."/>
            <person name="Meng A."/>
            <person name="Brown T."/>
            <person name="Cohen L."/>
        </authorList>
    </citation>
    <scope>NUCLEOTIDE SEQUENCE</scope>
    <source>
        <strain evidence="3">CCMP1320</strain>
    </source>
</reference>
<dbReference type="AlphaFoldDB" id="A0A7S3VIC5"/>
<organism evidence="3">
    <name type="scientific">Dunaliella tertiolecta</name>
    <name type="common">Green alga</name>
    <dbReference type="NCBI Taxonomy" id="3047"/>
    <lineage>
        <taxon>Eukaryota</taxon>
        <taxon>Viridiplantae</taxon>
        <taxon>Chlorophyta</taxon>
        <taxon>core chlorophytes</taxon>
        <taxon>Chlorophyceae</taxon>
        <taxon>CS clade</taxon>
        <taxon>Chlamydomonadales</taxon>
        <taxon>Dunaliellaceae</taxon>
        <taxon>Dunaliella</taxon>
    </lineage>
</organism>
<feature type="domain" description="Anticodon-binding" evidence="2">
    <location>
        <begin position="127"/>
        <end position="205"/>
    </location>
</feature>
<dbReference type="Pfam" id="PF03129">
    <property type="entry name" value="HGTP_anticodon"/>
    <property type="match status" value="1"/>
</dbReference>
<feature type="compositionally biased region" description="Low complexity" evidence="1">
    <location>
        <begin position="412"/>
        <end position="430"/>
    </location>
</feature>
<feature type="compositionally biased region" description="Basic and acidic residues" evidence="1">
    <location>
        <begin position="380"/>
        <end position="389"/>
    </location>
</feature>
<dbReference type="GO" id="GO:0005524">
    <property type="term" value="F:ATP binding"/>
    <property type="evidence" value="ECO:0007669"/>
    <property type="project" value="InterPro"/>
</dbReference>
<evidence type="ECO:0000313" key="3">
    <source>
        <dbReference type="EMBL" id="CAE0487441.1"/>
    </source>
</evidence>
<dbReference type="SUPFAM" id="SSF52954">
    <property type="entry name" value="Class II aaRS ABD-related"/>
    <property type="match status" value="1"/>
</dbReference>
<feature type="compositionally biased region" description="Basic residues" evidence="1">
    <location>
        <begin position="104"/>
        <end position="115"/>
    </location>
</feature>
<dbReference type="InterPro" id="IPR004499">
    <property type="entry name" value="Pro-tRNA-ligase_IIa_arc-type"/>
</dbReference>
<dbReference type="PANTHER" id="PTHR43382:SF2">
    <property type="entry name" value="BIFUNCTIONAL GLUTAMATE_PROLINE--TRNA LIGASE"/>
    <property type="match status" value="1"/>
</dbReference>
<dbReference type="GO" id="GO:0017101">
    <property type="term" value="C:aminoacyl-tRNA synthetase multienzyme complex"/>
    <property type="evidence" value="ECO:0007669"/>
    <property type="project" value="TreeGrafter"/>
</dbReference>
<feature type="region of interest" description="Disordered" evidence="1">
    <location>
        <begin position="93"/>
        <end position="119"/>
    </location>
</feature>
<dbReference type="EMBL" id="HBIP01005041">
    <property type="protein sequence ID" value="CAE0487441.1"/>
    <property type="molecule type" value="Transcribed_RNA"/>
</dbReference>
<feature type="compositionally biased region" description="Basic residues" evidence="1">
    <location>
        <begin position="1"/>
        <end position="10"/>
    </location>
</feature>
<dbReference type="InterPro" id="IPR004154">
    <property type="entry name" value="Anticodon-bd"/>
</dbReference>
<feature type="region of interest" description="Disordered" evidence="1">
    <location>
        <begin position="1"/>
        <end position="65"/>
    </location>
</feature>
<evidence type="ECO:0000256" key="1">
    <source>
        <dbReference type="SAM" id="MobiDB-lite"/>
    </source>
</evidence>
<feature type="region of interest" description="Disordered" evidence="1">
    <location>
        <begin position="239"/>
        <end position="513"/>
    </location>
</feature>
<dbReference type="GO" id="GO:0005737">
    <property type="term" value="C:cytoplasm"/>
    <property type="evidence" value="ECO:0007669"/>
    <property type="project" value="InterPro"/>
</dbReference>
<feature type="compositionally biased region" description="Basic residues" evidence="1">
    <location>
        <begin position="499"/>
        <end position="513"/>
    </location>
</feature>
<protein>
    <recommendedName>
        <fullName evidence="2">Anticodon-binding domain-containing protein</fullName>
    </recommendedName>
</protein>
<accession>A0A7S3VIC5</accession>
<evidence type="ECO:0000259" key="2">
    <source>
        <dbReference type="Pfam" id="PF03129"/>
    </source>
</evidence>
<sequence>MGRESGKKRKFQQEQRLAAEGAAANKPQGEAALQQQQQQDGSGKKKAKTDPSQLPPADIERRKIQKELRELALKVKAAGGQYKPQKYKRKVYKEHGAELVGSNKAKKDKDRKKQRNTPSWRPYDKVDVVIIPIYWNIKSRLAEKEIIMRAASKVAALLRENSIDTHIDDANSYTPGQKMKYWETAGVLVRVEIGPKEAQNGTAVVALANEPGTVAAKETVNVDLQLMKEIRAKLEQAEARMGATGRAGKEERKRQKAQQQQLVQAQEQGEGGLEPQDDSQGEGRQPHASSPEDRSGSGAGSEEGDEGSSEEQKGGSERSESESESGEGGSEGEVPGDEGESEDESDEGEGGLSKEEQQRGPVVAQQAAVTVATKKKEKKKRLEEAKEGAQHTNAGGLEDASAKRDQKKGKQLSKPPQQQQQQAPSQPSQLQGGGDELEDDFEIEPQFMPEPEEEEQTVSKKDRLKQARKNDKAWRKQGRFGKEDAKAWDSKDTDIKTARGAKKEKRPAKVVTF</sequence>